<evidence type="ECO:0000256" key="1">
    <source>
        <dbReference type="ARBA" id="ARBA00023172"/>
    </source>
</evidence>
<dbReference type="GO" id="GO:0015074">
    <property type="term" value="P:DNA integration"/>
    <property type="evidence" value="ECO:0007669"/>
    <property type="project" value="InterPro"/>
</dbReference>
<dbReference type="PANTHER" id="PTHR34605">
    <property type="entry name" value="PHAGE_INTEGRASE DOMAIN-CONTAINING PROTEIN"/>
    <property type="match status" value="1"/>
</dbReference>
<protein>
    <recommendedName>
        <fullName evidence="4">Tyr recombinase domain-containing protein</fullName>
    </recommendedName>
</protein>
<dbReference type="InterPro" id="IPR011010">
    <property type="entry name" value="DNA_brk_join_enz"/>
</dbReference>
<evidence type="ECO:0000313" key="2">
    <source>
        <dbReference type="EMBL" id="KAK6168671.1"/>
    </source>
</evidence>
<accession>A0AAN8GDK7</accession>
<dbReference type="InterPro" id="IPR052925">
    <property type="entry name" value="Phage_Integrase-like_Recomb"/>
</dbReference>
<organism evidence="2 3">
    <name type="scientific">Patella caerulea</name>
    <name type="common">Rayed Mediterranean limpet</name>
    <dbReference type="NCBI Taxonomy" id="87958"/>
    <lineage>
        <taxon>Eukaryota</taxon>
        <taxon>Metazoa</taxon>
        <taxon>Spiralia</taxon>
        <taxon>Lophotrochozoa</taxon>
        <taxon>Mollusca</taxon>
        <taxon>Gastropoda</taxon>
        <taxon>Patellogastropoda</taxon>
        <taxon>Patelloidea</taxon>
        <taxon>Patellidae</taxon>
        <taxon>Patella</taxon>
    </lineage>
</organism>
<keyword evidence="1" id="KW-0233">DNA recombination</keyword>
<dbReference type="GO" id="GO:0006310">
    <property type="term" value="P:DNA recombination"/>
    <property type="evidence" value="ECO:0007669"/>
    <property type="project" value="UniProtKB-KW"/>
</dbReference>
<evidence type="ECO:0008006" key="4">
    <source>
        <dbReference type="Google" id="ProtNLM"/>
    </source>
</evidence>
<dbReference type="EMBL" id="JAZGQO010000015">
    <property type="protein sequence ID" value="KAK6168671.1"/>
    <property type="molecule type" value="Genomic_DNA"/>
</dbReference>
<dbReference type="InterPro" id="IPR013762">
    <property type="entry name" value="Integrase-like_cat_sf"/>
</dbReference>
<dbReference type="GO" id="GO:0003677">
    <property type="term" value="F:DNA binding"/>
    <property type="evidence" value="ECO:0007669"/>
    <property type="project" value="InterPro"/>
</dbReference>
<name>A0AAN8GDK7_PATCE</name>
<dbReference type="PANTHER" id="PTHR34605:SF5">
    <property type="entry name" value="INTEGRASE_RECOMBINASE XERD HOMOLOG"/>
    <property type="match status" value="1"/>
</dbReference>
<dbReference type="SUPFAM" id="SSF56349">
    <property type="entry name" value="DNA breaking-rejoining enzymes"/>
    <property type="match status" value="1"/>
</dbReference>
<comment type="caution">
    <text evidence="2">The sequence shown here is derived from an EMBL/GenBank/DDBJ whole genome shotgun (WGS) entry which is preliminary data.</text>
</comment>
<gene>
    <name evidence="2" type="ORF">SNE40_019862</name>
</gene>
<dbReference type="Proteomes" id="UP001347796">
    <property type="component" value="Unassembled WGS sequence"/>
</dbReference>
<dbReference type="Gene3D" id="1.10.443.10">
    <property type="entry name" value="Intergrase catalytic core"/>
    <property type="match status" value="1"/>
</dbReference>
<dbReference type="AlphaFoldDB" id="A0AAN8GDK7"/>
<reference evidence="2 3" key="1">
    <citation type="submission" date="2024-01" db="EMBL/GenBank/DDBJ databases">
        <title>The genome of the rayed Mediterranean limpet Patella caerulea (Linnaeus, 1758).</title>
        <authorList>
            <person name="Anh-Thu Weber A."/>
            <person name="Halstead-Nussloch G."/>
        </authorList>
    </citation>
    <scope>NUCLEOTIDE SEQUENCE [LARGE SCALE GENOMIC DNA]</scope>
    <source>
        <strain evidence="2">AATW-2023a</strain>
        <tissue evidence="2">Whole specimen</tissue>
    </source>
</reference>
<proteinExistence type="predicted"/>
<keyword evidence="3" id="KW-1185">Reference proteome</keyword>
<sequence>MLLMGVKRELGLAQIPVDVITPDILFKIKSVLSFNKVFDHAFWCACLTAFFGLLRPGNVTAASTFDPNKDLRRTDLLLCSWGYLLSLRYSKTVQFREKEITVCLPRIDNPLCPAKAFDTFLDRTTSADPLGPLFIVDNSTCLTYRGFSSKLHEVLSFAGVPNSNIKGHSFRRGGATWLHRIGIPKDTIKAIGYWSSEAVMRYIDTDFSHKVHTMTAFGESFTNP</sequence>
<evidence type="ECO:0000313" key="3">
    <source>
        <dbReference type="Proteomes" id="UP001347796"/>
    </source>
</evidence>